<feature type="transmembrane region" description="Helical" evidence="2">
    <location>
        <begin position="54"/>
        <end position="73"/>
    </location>
</feature>
<name>A0AAD4LHM7_9AGAM</name>
<dbReference type="InterPro" id="IPR045338">
    <property type="entry name" value="DUF6535"/>
</dbReference>
<protein>
    <recommendedName>
        <fullName evidence="3">DUF6535 domain-containing protein</fullName>
    </recommendedName>
</protein>
<evidence type="ECO:0000256" key="2">
    <source>
        <dbReference type="SAM" id="Phobius"/>
    </source>
</evidence>
<sequence>MPAQKHPSQNSAGDDTKDTTYSDPSAAIFSMYIAGASDFDDKLVGEWKGGAENALIFTGVFSSTVATFISMSYPKLQPDPNDTIQSLLAQISQQLATPNGTIIPPASLSDQGSFTPSASVVFVNSLWFLSLVLSLISALLASFLQQWARRYLMLVQRNREPHVRAHVQEYFSKGTRKFRVFAVVEALPFLLFVSLLLFFAGLVVFASLANDSVAIITFGIIGICFFYYLGFTQMSLRYPDCPYYTPFTSLMWYSAQMIQLFYVSVLYYGAKGLHDYGRAVNQNTVKSFRDRHQSEAKTFAGGMISRLENSAKLISMDIYQSTLIRTLDWLKEDHELEEFVTGIPGLCESKALATHKNDGTQRTIRDVLAALPGPMGFHASESLPWSIIQLAQRALTSKLPKSVQQQRTRACLKALCYIPGAIRDLLATYAAGEHYCLELLPLLNSPESLEIINELWDTPDDDVALSVRCTAAVVAAFMITPPRRSLNNFVTSAIPFIWKDEVGKQFLSKRLGISANLQSDSARLQNLVCFLLDITDKLGHMNALQWTSDYEDRIRSERRELFDTRHTEEYRIGRGTFDQRGYRESRAFVPAAQQDLITLTLEILARPVRKVAAQNGPPVIVADAIANAGASQRDAFRDALLKLVQVGFSQAGEWALEQAQTQVPPESMLRTQARIQAQATDDFEVIKDALEPVLRSLGLTVEMRIPIRHVQVIP</sequence>
<feature type="region of interest" description="Disordered" evidence="1">
    <location>
        <begin position="1"/>
        <end position="20"/>
    </location>
</feature>
<keyword evidence="2" id="KW-0472">Membrane</keyword>
<evidence type="ECO:0000313" key="5">
    <source>
        <dbReference type="Proteomes" id="UP001201163"/>
    </source>
</evidence>
<evidence type="ECO:0000256" key="1">
    <source>
        <dbReference type="SAM" id="MobiDB-lite"/>
    </source>
</evidence>
<feature type="transmembrane region" description="Helical" evidence="2">
    <location>
        <begin position="212"/>
        <end position="229"/>
    </location>
</feature>
<organism evidence="4 5">
    <name type="scientific">Lactarius akahatsu</name>
    <dbReference type="NCBI Taxonomy" id="416441"/>
    <lineage>
        <taxon>Eukaryota</taxon>
        <taxon>Fungi</taxon>
        <taxon>Dikarya</taxon>
        <taxon>Basidiomycota</taxon>
        <taxon>Agaricomycotina</taxon>
        <taxon>Agaricomycetes</taxon>
        <taxon>Russulales</taxon>
        <taxon>Russulaceae</taxon>
        <taxon>Lactarius</taxon>
    </lineage>
</organism>
<keyword evidence="2" id="KW-0812">Transmembrane</keyword>
<proteinExistence type="predicted"/>
<evidence type="ECO:0000313" key="4">
    <source>
        <dbReference type="EMBL" id="KAH8991237.1"/>
    </source>
</evidence>
<evidence type="ECO:0000259" key="3">
    <source>
        <dbReference type="Pfam" id="PF20153"/>
    </source>
</evidence>
<keyword evidence="5" id="KW-1185">Reference proteome</keyword>
<feature type="transmembrane region" description="Helical" evidence="2">
    <location>
        <begin position="180"/>
        <end position="206"/>
    </location>
</feature>
<feature type="domain" description="DUF6535" evidence="3">
    <location>
        <begin position="31"/>
        <end position="206"/>
    </location>
</feature>
<reference evidence="4" key="1">
    <citation type="submission" date="2022-01" db="EMBL/GenBank/DDBJ databases">
        <title>Comparative genomics reveals a dynamic genome evolution in the ectomycorrhizal milk-cap (Lactarius) mushrooms.</title>
        <authorList>
            <consortium name="DOE Joint Genome Institute"/>
            <person name="Lebreton A."/>
            <person name="Tang N."/>
            <person name="Kuo A."/>
            <person name="LaButti K."/>
            <person name="Drula E."/>
            <person name="Barry K."/>
            <person name="Clum A."/>
            <person name="Lipzen A."/>
            <person name="Mousain D."/>
            <person name="Ng V."/>
            <person name="Wang R."/>
            <person name="Wang X."/>
            <person name="Dai Y."/>
            <person name="Henrissat B."/>
            <person name="Grigoriev I.V."/>
            <person name="Guerin-Laguette A."/>
            <person name="Yu F."/>
            <person name="Martin F.M."/>
        </authorList>
    </citation>
    <scope>NUCLEOTIDE SEQUENCE</scope>
    <source>
        <strain evidence="4">QP</strain>
    </source>
</reference>
<dbReference type="Pfam" id="PF20153">
    <property type="entry name" value="DUF6535"/>
    <property type="match status" value="1"/>
</dbReference>
<dbReference type="EMBL" id="JAKELL010000027">
    <property type="protein sequence ID" value="KAH8991237.1"/>
    <property type="molecule type" value="Genomic_DNA"/>
</dbReference>
<keyword evidence="2" id="KW-1133">Transmembrane helix</keyword>
<comment type="caution">
    <text evidence="4">The sequence shown here is derived from an EMBL/GenBank/DDBJ whole genome shotgun (WGS) entry which is preliminary data.</text>
</comment>
<accession>A0AAD4LHM7</accession>
<dbReference type="AlphaFoldDB" id="A0AAD4LHM7"/>
<feature type="transmembrane region" description="Helical" evidence="2">
    <location>
        <begin position="126"/>
        <end position="144"/>
    </location>
</feature>
<feature type="compositionally biased region" description="Polar residues" evidence="1">
    <location>
        <begin position="1"/>
        <end position="13"/>
    </location>
</feature>
<dbReference type="Proteomes" id="UP001201163">
    <property type="component" value="Unassembled WGS sequence"/>
</dbReference>
<gene>
    <name evidence="4" type="ORF">EDB92DRAFT_685347</name>
</gene>
<feature type="transmembrane region" description="Helical" evidence="2">
    <location>
        <begin position="250"/>
        <end position="270"/>
    </location>
</feature>